<accession>A0A317MYF6</accession>
<dbReference type="PANTHER" id="PTHR45138:SF9">
    <property type="entry name" value="DIGUANYLATE CYCLASE DGCM-RELATED"/>
    <property type="match status" value="1"/>
</dbReference>
<evidence type="ECO:0000256" key="3">
    <source>
        <dbReference type="ARBA" id="ARBA00034247"/>
    </source>
</evidence>
<evidence type="ECO:0000256" key="5">
    <source>
        <dbReference type="SAM" id="Phobius"/>
    </source>
</evidence>
<keyword evidence="10" id="KW-1185">Reference proteome</keyword>
<dbReference type="PROSITE" id="PS50113">
    <property type="entry name" value="PAC"/>
    <property type="match status" value="1"/>
</dbReference>
<dbReference type="EC" id="2.7.7.65" evidence="2"/>
<dbReference type="SMART" id="SM00091">
    <property type="entry name" value="PAS"/>
    <property type="match status" value="1"/>
</dbReference>
<evidence type="ECO:0000259" key="6">
    <source>
        <dbReference type="PROSITE" id="PS50112"/>
    </source>
</evidence>
<dbReference type="CDD" id="cd12915">
    <property type="entry name" value="PDC2_DGC_like"/>
    <property type="match status" value="1"/>
</dbReference>
<feature type="coiled-coil region" evidence="4">
    <location>
        <begin position="435"/>
        <end position="462"/>
    </location>
</feature>
<dbReference type="CDD" id="cd00130">
    <property type="entry name" value="PAS"/>
    <property type="match status" value="1"/>
</dbReference>
<dbReference type="GO" id="GO:1902201">
    <property type="term" value="P:negative regulation of bacterial-type flagellum-dependent cell motility"/>
    <property type="evidence" value="ECO:0007669"/>
    <property type="project" value="TreeGrafter"/>
</dbReference>
<dbReference type="InterPro" id="IPR035965">
    <property type="entry name" value="PAS-like_dom_sf"/>
</dbReference>
<dbReference type="EMBL" id="QGTJ01000002">
    <property type="protein sequence ID" value="PWV64392.1"/>
    <property type="molecule type" value="Genomic_DNA"/>
</dbReference>
<name>A0A317MYF6_9GAMM</name>
<dbReference type="GO" id="GO:0043709">
    <property type="term" value="P:cell adhesion involved in single-species biofilm formation"/>
    <property type="evidence" value="ECO:0007669"/>
    <property type="project" value="TreeGrafter"/>
</dbReference>
<keyword evidence="5" id="KW-1133">Transmembrane helix</keyword>
<evidence type="ECO:0000256" key="1">
    <source>
        <dbReference type="ARBA" id="ARBA00001946"/>
    </source>
</evidence>
<dbReference type="FunFam" id="3.30.70.270:FF:000001">
    <property type="entry name" value="Diguanylate cyclase domain protein"/>
    <property type="match status" value="1"/>
</dbReference>
<dbReference type="Pfam" id="PF22588">
    <property type="entry name" value="dCache_1_like"/>
    <property type="match status" value="1"/>
</dbReference>
<dbReference type="InterPro" id="IPR054327">
    <property type="entry name" value="His-kinase-like_sensor"/>
</dbReference>
<proteinExistence type="predicted"/>
<comment type="catalytic activity">
    <reaction evidence="3">
        <text>2 GTP = 3',3'-c-di-GMP + 2 diphosphate</text>
        <dbReference type="Rhea" id="RHEA:24898"/>
        <dbReference type="ChEBI" id="CHEBI:33019"/>
        <dbReference type="ChEBI" id="CHEBI:37565"/>
        <dbReference type="ChEBI" id="CHEBI:58805"/>
        <dbReference type="EC" id="2.7.7.65"/>
    </reaction>
</comment>
<protein>
    <recommendedName>
        <fullName evidence="2">diguanylate cyclase</fullName>
        <ecNumber evidence="2">2.7.7.65</ecNumber>
    </recommendedName>
</protein>
<dbReference type="InterPro" id="IPR000160">
    <property type="entry name" value="GGDEF_dom"/>
</dbReference>
<organism evidence="9 10">
    <name type="scientific">Plasticicumulans acidivorans</name>
    <dbReference type="NCBI Taxonomy" id="886464"/>
    <lineage>
        <taxon>Bacteria</taxon>
        <taxon>Pseudomonadati</taxon>
        <taxon>Pseudomonadota</taxon>
        <taxon>Gammaproteobacteria</taxon>
        <taxon>Candidatus Competibacteraceae</taxon>
        <taxon>Plasticicumulans</taxon>
    </lineage>
</organism>
<dbReference type="PROSITE" id="PS50887">
    <property type="entry name" value="GGDEF"/>
    <property type="match status" value="1"/>
</dbReference>
<evidence type="ECO:0000256" key="2">
    <source>
        <dbReference type="ARBA" id="ARBA00012528"/>
    </source>
</evidence>
<gene>
    <name evidence="9" type="ORF">C7443_10241</name>
</gene>
<sequence length="638" mass="70810">MRVAHLTSLVTLAGLLLLWTGVLVHLDGAREQARAQALTSTSNLTIALREHVQHLIKEIDNVLLLVRTRQMTTVEPSGPLLIPENLQGRLILLDARGRQTEATTLDADTAQFLHADFSAASGEDRLLISRPHFDTRSARWVVGFARAFGQDSKPPKGEVVFLLDTAVLQSFYDQLDLGHTGTLLLCDTQGRVLARGAHENYGRGLGMVLAPLVTPQGDSGTLDGRSPIDAIERLGSWQRLEAQPLLVAVQRARSDVFAGYFQHRQRLLLTAATASAGLLLMLVLFLHSCRREWHELLALEHARNELATAEERWRLALENAGDGVWDCRPGNGTVFYSPEWRERLGLPGTESLPIDTVLELLHADDRDAVKARFDAHVHDETPRFRSEHRMRMADGGYRWVLSRGVAVERDATGYALRVIGTTTDVTEAHELHQQLERQTVGLRQINNRLAAKERELTRLAATDPLTGAYNRRTFMQRAELEVARALRRKMPLSLLMLDLDHFKRINDTWTHAGGDAVLKAVTQLCARLLRNQDTFARMGGEEFAVLLPDTGAFEGRSIAERLRAAIHELQITHEAETIPVTASLGVATLSAYDSDGEALLRRADVALYAAKRSGRDRVVMASSEGHTPLQPDGFDPVI</sequence>
<dbReference type="NCBIfam" id="TIGR00229">
    <property type="entry name" value="sensory_box"/>
    <property type="match status" value="1"/>
</dbReference>
<dbReference type="InterPro" id="IPR000700">
    <property type="entry name" value="PAS-assoc_C"/>
</dbReference>
<evidence type="ECO:0000259" key="7">
    <source>
        <dbReference type="PROSITE" id="PS50113"/>
    </source>
</evidence>
<dbReference type="GO" id="GO:0005886">
    <property type="term" value="C:plasma membrane"/>
    <property type="evidence" value="ECO:0007669"/>
    <property type="project" value="TreeGrafter"/>
</dbReference>
<dbReference type="Proteomes" id="UP000246569">
    <property type="component" value="Unassembled WGS sequence"/>
</dbReference>
<dbReference type="SUPFAM" id="SSF55785">
    <property type="entry name" value="PYP-like sensor domain (PAS domain)"/>
    <property type="match status" value="1"/>
</dbReference>
<evidence type="ECO:0000313" key="10">
    <source>
        <dbReference type="Proteomes" id="UP000246569"/>
    </source>
</evidence>
<dbReference type="InterPro" id="IPR043128">
    <property type="entry name" value="Rev_trsase/Diguanyl_cyclase"/>
</dbReference>
<dbReference type="Pfam" id="PF00990">
    <property type="entry name" value="GGDEF"/>
    <property type="match status" value="1"/>
</dbReference>
<dbReference type="NCBIfam" id="TIGR00254">
    <property type="entry name" value="GGDEF"/>
    <property type="match status" value="1"/>
</dbReference>
<dbReference type="RefSeq" id="WP_170123464.1">
    <property type="nucleotide sequence ID" value="NZ_QGTJ01000002.1"/>
</dbReference>
<evidence type="ECO:0000259" key="8">
    <source>
        <dbReference type="PROSITE" id="PS50887"/>
    </source>
</evidence>
<dbReference type="InterPro" id="IPR000014">
    <property type="entry name" value="PAS"/>
</dbReference>
<dbReference type="InterPro" id="IPR001610">
    <property type="entry name" value="PAC"/>
</dbReference>
<dbReference type="CDD" id="cd01949">
    <property type="entry name" value="GGDEF"/>
    <property type="match status" value="1"/>
</dbReference>
<reference evidence="9 10" key="1">
    <citation type="submission" date="2018-05" db="EMBL/GenBank/DDBJ databases">
        <title>Genomic Encyclopedia of Type Strains, Phase IV (KMG-IV): sequencing the most valuable type-strain genomes for metagenomic binning, comparative biology and taxonomic classification.</title>
        <authorList>
            <person name="Goeker M."/>
        </authorList>
    </citation>
    <scope>NUCLEOTIDE SEQUENCE [LARGE SCALE GENOMIC DNA]</scope>
    <source>
        <strain evidence="9 10">DSM 23606</strain>
    </source>
</reference>
<dbReference type="AlphaFoldDB" id="A0A317MYF6"/>
<keyword evidence="4" id="KW-0175">Coiled coil</keyword>
<feature type="transmembrane region" description="Helical" evidence="5">
    <location>
        <begin position="6"/>
        <end position="26"/>
    </location>
</feature>
<dbReference type="SUPFAM" id="SSF55073">
    <property type="entry name" value="Nucleotide cyclase"/>
    <property type="match status" value="1"/>
</dbReference>
<comment type="caution">
    <text evidence="9">The sequence shown here is derived from an EMBL/GenBank/DDBJ whole genome shotgun (WGS) entry which is preliminary data.</text>
</comment>
<dbReference type="PROSITE" id="PS50112">
    <property type="entry name" value="PAS"/>
    <property type="match status" value="1"/>
</dbReference>
<dbReference type="SMART" id="SM00267">
    <property type="entry name" value="GGDEF"/>
    <property type="match status" value="1"/>
</dbReference>
<feature type="transmembrane region" description="Helical" evidence="5">
    <location>
        <begin position="267"/>
        <end position="286"/>
    </location>
</feature>
<dbReference type="InterPro" id="IPR029787">
    <property type="entry name" value="Nucleotide_cyclase"/>
</dbReference>
<dbReference type="Gene3D" id="3.30.70.270">
    <property type="match status" value="1"/>
</dbReference>
<keyword evidence="5" id="KW-0812">Transmembrane</keyword>
<keyword evidence="5" id="KW-0472">Membrane</keyword>
<dbReference type="Gene3D" id="3.30.450.20">
    <property type="entry name" value="PAS domain"/>
    <property type="match status" value="2"/>
</dbReference>
<evidence type="ECO:0000256" key="4">
    <source>
        <dbReference type="SAM" id="Coils"/>
    </source>
</evidence>
<comment type="cofactor">
    <cofactor evidence="1">
        <name>Mg(2+)</name>
        <dbReference type="ChEBI" id="CHEBI:18420"/>
    </cofactor>
</comment>
<dbReference type="InterPro" id="IPR050469">
    <property type="entry name" value="Diguanylate_Cyclase"/>
</dbReference>
<dbReference type="GO" id="GO:0052621">
    <property type="term" value="F:diguanylate cyclase activity"/>
    <property type="evidence" value="ECO:0007669"/>
    <property type="project" value="UniProtKB-EC"/>
</dbReference>
<feature type="domain" description="PAS" evidence="6">
    <location>
        <begin position="309"/>
        <end position="380"/>
    </location>
</feature>
<dbReference type="PANTHER" id="PTHR45138">
    <property type="entry name" value="REGULATORY COMPONENTS OF SENSORY TRANSDUCTION SYSTEM"/>
    <property type="match status" value="1"/>
</dbReference>
<feature type="domain" description="PAC" evidence="7">
    <location>
        <begin position="384"/>
        <end position="437"/>
    </location>
</feature>
<dbReference type="InterPro" id="IPR013655">
    <property type="entry name" value="PAS_fold_3"/>
</dbReference>
<feature type="domain" description="GGDEF" evidence="8">
    <location>
        <begin position="490"/>
        <end position="623"/>
    </location>
</feature>
<evidence type="ECO:0000313" key="9">
    <source>
        <dbReference type="EMBL" id="PWV64392.1"/>
    </source>
</evidence>
<dbReference type="Pfam" id="PF08447">
    <property type="entry name" value="PAS_3"/>
    <property type="match status" value="1"/>
</dbReference>
<dbReference type="SMART" id="SM00086">
    <property type="entry name" value="PAC"/>
    <property type="match status" value="1"/>
</dbReference>